<feature type="transmembrane region" description="Helical" evidence="1">
    <location>
        <begin position="96"/>
        <end position="118"/>
    </location>
</feature>
<proteinExistence type="predicted"/>
<name>A0A430I0Q2_9CORY</name>
<accession>A0A430I0Q2</accession>
<gene>
    <name evidence="2" type="ORF">EAH68_03675</name>
</gene>
<dbReference type="AlphaFoldDB" id="A0A430I0Q2"/>
<reference evidence="2 3" key="1">
    <citation type="submission" date="2018-12" db="EMBL/GenBank/DDBJ databases">
        <title>YIM 101343 draft genome.</title>
        <authorList>
            <person name="Chen X."/>
        </authorList>
    </citation>
    <scope>NUCLEOTIDE SEQUENCE [LARGE SCALE GENOMIC DNA]</scope>
    <source>
        <strain evidence="2 3">YIM 101343</strain>
    </source>
</reference>
<protein>
    <submittedName>
        <fullName evidence="2">DUF3054 domain-containing protein</fullName>
    </submittedName>
</protein>
<keyword evidence="1" id="KW-0472">Membrane</keyword>
<feature type="transmembrane region" description="Helical" evidence="1">
    <location>
        <begin position="36"/>
        <end position="58"/>
    </location>
</feature>
<comment type="caution">
    <text evidence="2">The sequence shown here is derived from an EMBL/GenBank/DDBJ whole genome shotgun (WGS) entry which is preliminary data.</text>
</comment>
<dbReference type="EMBL" id="RXHJ01000004">
    <property type="protein sequence ID" value="RSZ64709.1"/>
    <property type="molecule type" value="Genomic_DNA"/>
</dbReference>
<evidence type="ECO:0000313" key="2">
    <source>
        <dbReference type="EMBL" id="RSZ64709.1"/>
    </source>
</evidence>
<dbReference type="OrthoDB" id="3698172at2"/>
<dbReference type="Pfam" id="PF11255">
    <property type="entry name" value="DUF3054"/>
    <property type="match status" value="1"/>
</dbReference>
<keyword evidence="3" id="KW-1185">Reference proteome</keyword>
<dbReference type="RefSeq" id="WP_126119975.1">
    <property type="nucleotide sequence ID" value="NZ_RXHJ01000004.1"/>
</dbReference>
<dbReference type="InterPro" id="IPR021414">
    <property type="entry name" value="DUF3054"/>
</dbReference>
<keyword evidence="1" id="KW-1133">Transmembrane helix</keyword>
<evidence type="ECO:0000256" key="1">
    <source>
        <dbReference type="SAM" id="Phobius"/>
    </source>
</evidence>
<keyword evidence="1" id="KW-0812">Transmembrane</keyword>
<dbReference type="Proteomes" id="UP000274907">
    <property type="component" value="Unassembled WGS sequence"/>
</dbReference>
<feature type="transmembrane region" description="Helical" evidence="1">
    <location>
        <begin position="65"/>
        <end position="84"/>
    </location>
</feature>
<sequence length="124" mass="13547">MSRISALTADVVAIAAFALFARIAHQTDDMPLNFGGWLSTLWPFLLGVALSWVVIAAAKWDGARLVPAGVSAWLITVVVGLGIWTVRNGEFPHWSFILVATIMSALFMLGWRAIAGIVERRRRA</sequence>
<organism evidence="2 3">
    <name type="scientific">Corynebacterium hylobatis</name>
    <dbReference type="NCBI Taxonomy" id="1859290"/>
    <lineage>
        <taxon>Bacteria</taxon>
        <taxon>Bacillati</taxon>
        <taxon>Actinomycetota</taxon>
        <taxon>Actinomycetes</taxon>
        <taxon>Mycobacteriales</taxon>
        <taxon>Corynebacteriaceae</taxon>
        <taxon>Corynebacterium</taxon>
    </lineage>
</organism>
<evidence type="ECO:0000313" key="3">
    <source>
        <dbReference type="Proteomes" id="UP000274907"/>
    </source>
</evidence>